<organism evidence="3 4">
    <name type="scientific">Massilia frigida</name>
    <dbReference type="NCBI Taxonomy" id="2609281"/>
    <lineage>
        <taxon>Bacteria</taxon>
        <taxon>Pseudomonadati</taxon>
        <taxon>Pseudomonadota</taxon>
        <taxon>Betaproteobacteria</taxon>
        <taxon>Burkholderiales</taxon>
        <taxon>Oxalobacteraceae</taxon>
        <taxon>Telluria group</taxon>
        <taxon>Massilia</taxon>
    </lineage>
</organism>
<evidence type="ECO:0000259" key="2">
    <source>
        <dbReference type="Pfam" id="PF15635"/>
    </source>
</evidence>
<dbReference type="Pfam" id="PF15635">
    <property type="entry name" value="Tox-GHH2"/>
    <property type="match status" value="1"/>
</dbReference>
<gene>
    <name evidence="3" type="ORF">F2P44_14690</name>
</gene>
<protein>
    <recommendedName>
        <fullName evidence="2">Tox-GHH2 domain-containing protein</fullName>
    </recommendedName>
</protein>
<feature type="compositionally biased region" description="Basic and acidic residues" evidence="1">
    <location>
        <begin position="264"/>
        <end position="275"/>
    </location>
</feature>
<dbReference type="Proteomes" id="UP000621455">
    <property type="component" value="Unassembled WGS sequence"/>
</dbReference>
<dbReference type="EMBL" id="WHJG01000013">
    <property type="protein sequence ID" value="NHZ80510.1"/>
    <property type="molecule type" value="Genomic_DNA"/>
</dbReference>
<name>A0ABX0NFF7_9BURK</name>
<comment type="caution">
    <text evidence="3">The sequence shown here is derived from an EMBL/GenBank/DDBJ whole genome shotgun (WGS) entry which is preliminary data.</text>
</comment>
<feature type="region of interest" description="Disordered" evidence="1">
    <location>
        <begin position="385"/>
        <end position="418"/>
    </location>
</feature>
<accession>A0ABX0NFF7</accession>
<evidence type="ECO:0000256" key="1">
    <source>
        <dbReference type="SAM" id="MobiDB-lite"/>
    </source>
</evidence>
<feature type="region of interest" description="Disordered" evidence="1">
    <location>
        <begin position="264"/>
        <end position="286"/>
    </location>
</feature>
<feature type="domain" description="Tox-GHH2" evidence="2">
    <location>
        <begin position="294"/>
        <end position="378"/>
    </location>
</feature>
<evidence type="ECO:0000313" key="3">
    <source>
        <dbReference type="EMBL" id="NHZ80510.1"/>
    </source>
</evidence>
<evidence type="ECO:0000313" key="4">
    <source>
        <dbReference type="Proteomes" id="UP000621455"/>
    </source>
</evidence>
<sequence length="418" mass="45466">MASTSNTPAMYFLDTPDAKKFCAKDMDELKKQCAPDDRNQQNRGKGKPKARTRHDANGKEGNWVMDHCGPLLMKPGEDFEDWIKDFKDVDGMMRKVATELKDKVIGKIEEELLEYGAKAVGKMAVRRGLTGWIPVVGWIMTAVDVAVTAVDVATKVSDMKDTVKGLKDTVGRLKEQAGKITDTYKKYEDKLKNFPNLSKDEQDKVARAVMVDVQTAYATSNPCLRARKCMLVPYSKGGAEKWAGNGCCPGQTGHHLLPDTMFRDPKGSADKRESWKNNPANYNQDGKLKTLQRSGLPKKECWGKYSDGAAPTICAEGANQHSGSHGAIHDLTDAALATSGSAGKSDMPYADARDLTLGRISKMYGCDKRCLQAQLDAYYCGKAASKTPPCSGCEGASVVPNSGKGGSRDGDIEVSNEE</sequence>
<feature type="region of interest" description="Disordered" evidence="1">
    <location>
        <begin position="32"/>
        <end position="60"/>
    </location>
</feature>
<dbReference type="RefSeq" id="WP_167087631.1">
    <property type="nucleotide sequence ID" value="NZ_WHJG01000013.1"/>
</dbReference>
<proteinExistence type="predicted"/>
<keyword evidence="4" id="KW-1185">Reference proteome</keyword>
<reference evidence="3 4" key="1">
    <citation type="submission" date="2019-10" db="EMBL/GenBank/DDBJ databases">
        <title>Taxonomy of Antarctic Massilia spp.: description of Massilia rubra sp. nov., Massilia aquatica sp. nov., Massilia mucilaginosa sp. nov., Massilia frigida sp. nov. isolated from streams, lakes and regoliths.</title>
        <authorList>
            <person name="Holochova P."/>
            <person name="Sedlacek I."/>
            <person name="Kralova S."/>
            <person name="Maslanova I."/>
            <person name="Busse H.-J."/>
            <person name="Stankova E."/>
            <person name="Vrbovska V."/>
            <person name="Kovarovic V."/>
            <person name="Bartak M."/>
            <person name="Svec P."/>
            <person name="Pantucek R."/>
        </authorList>
    </citation>
    <scope>NUCLEOTIDE SEQUENCE [LARGE SCALE GENOMIC DNA]</scope>
    <source>
        <strain evidence="3 4">CCM 8695</strain>
    </source>
</reference>
<dbReference type="InterPro" id="IPR028917">
    <property type="entry name" value="Tox-GHH2_domain"/>
</dbReference>